<comment type="caution">
    <text evidence="1">The sequence shown here is derived from an EMBL/GenBank/DDBJ whole genome shotgun (WGS) entry which is preliminary data.</text>
</comment>
<name>A0ABP0LN13_9DINO</name>
<accession>A0ABP0LN13</accession>
<dbReference type="Proteomes" id="UP001642484">
    <property type="component" value="Unassembled WGS sequence"/>
</dbReference>
<sequence length="367" mass="40598">MLRACFRLVICFLLFLWGIPVNAEEIQEDGKLADQRGMLLTEVGLLRQVVFESLLSSDLERQSGLRRSVLEDVADGNTWSAIFQLGRELNVQLFQFAKSVAVRDLGILRALGDIGTFELVAALEAAGIHTENRSTPQQSRAKWLASAAKDVRWLKHLLPRGDRSLIAVAHAVLSWVMFSSLGPDSDGYIRIESMSSMTQAWWLAEQAAAATVQRVCEVGFNGGHSALAMLLSAPASAKLVSFDLMSKSYTPACHRLVRTIFPRQHILIEGPSNVTIPQFVFANLDSKCDLIFVDGGHAETEALADLLYMSMLATQRTLIVMDDVGCKSQFCAGPTKAWNSFIMSGRISEHACQAEAERRWCWGTYQL</sequence>
<dbReference type="SUPFAM" id="SSF53335">
    <property type="entry name" value="S-adenosyl-L-methionine-dependent methyltransferases"/>
    <property type="match status" value="1"/>
</dbReference>
<gene>
    <name evidence="1" type="ORF">CCMP2556_LOCUS21496</name>
</gene>
<dbReference type="Pfam" id="PF13578">
    <property type="entry name" value="Methyltransf_24"/>
    <property type="match status" value="1"/>
</dbReference>
<reference evidence="1 2" key="1">
    <citation type="submission" date="2024-02" db="EMBL/GenBank/DDBJ databases">
        <authorList>
            <person name="Chen Y."/>
            <person name="Shah S."/>
            <person name="Dougan E. K."/>
            <person name="Thang M."/>
            <person name="Chan C."/>
        </authorList>
    </citation>
    <scope>NUCLEOTIDE SEQUENCE [LARGE SCALE GENOMIC DNA]</scope>
</reference>
<keyword evidence="2" id="KW-1185">Reference proteome</keyword>
<evidence type="ECO:0000313" key="1">
    <source>
        <dbReference type="EMBL" id="CAK9039727.1"/>
    </source>
</evidence>
<evidence type="ECO:0000313" key="2">
    <source>
        <dbReference type="Proteomes" id="UP001642484"/>
    </source>
</evidence>
<dbReference type="Gene3D" id="3.40.50.150">
    <property type="entry name" value="Vaccinia Virus protein VP39"/>
    <property type="match status" value="1"/>
</dbReference>
<organism evidence="1 2">
    <name type="scientific">Durusdinium trenchii</name>
    <dbReference type="NCBI Taxonomy" id="1381693"/>
    <lineage>
        <taxon>Eukaryota</taxon>
        <taxon>Sar</taxon>
        <taxon>Alveolata</taxon>
        <taxon>Dinophyceae</taxon>
        <taxon>Suessiales</taxon>
        <taxon>Symbiodiniaceae</taxon>
        <taxon>Durusdinium</taxon>
    </lineage>
</organism>
<proteinExistence type="predicted"/>
<protein>
    <submittedName>
        <fullName evidence="1">Uncharacterized protein</fullName>
    </submittedName>
</protein>
<dbReference type="InterPro" id="IPR029063">
    <property type="entry name" value="SAM-dependent_MTases_sf"/>
</dbReference>
<dbReference type="EMBL" id="CAXAMN010013025">
    <property type="protein sequence ID" value="CAK9039727.1"/>
    <property type="molecule type" value="Genomic_DNA"/>
</dbReference>